<dbReference type="OrthoDB" id="2678231at2759"/>
<organism evidence="2 3">
    <name type="scientific">Grifola frondosa</name>
    <name type="common">Maitake</name>
    <name type="synonym">Polyporus frondosus</name>
    <dbReference type="NCBI Taxonomy" id="5627"/>
    <lineage>
        <taxon>Eukaryota</taxon>
        <taxon>Fungi</taxon>
        <taxon>Dikarya</taxon>
        <taxon>Basidiomycota</taxon>
        <taxon>Agaricomycotina</taxon>
        <taxon>Agaricomycetes</taxon>
        <taxon>Polyporales</taxon>
        <taxon>Grifolaceae</taxon>
        <taxon>Grifola</taxon>
    </lineage>
</organism>
<feature type="region of interest" description="Disordered" evidence="1">
    <location>
        <begin position="54"/>
        <end position="93"/>
    </location>
</feature>
<accession>A0A1C7LX89</accession>
<dbReference type="OMA" id="HKQTRFA"/>
<dbReference type="AlphaFoldDB" id="A0A1C7LX89"/>
<evidence type="ECO:0000313" key="2">
    <source>
        <dbReference type="EMBL" id="OBZ69325.1"/>
    </source>
</evidence>
<reference evidence="2 3" key="1">
    <citation type="submission" date="2016-03" db="EMBL/GenBank/DDBJ databases">
        <title>Whole genome sequencing of Grifola frondosa 9006-11.</title>
        <authorList>
            <person name="Min B."/>
            <person name="Park H."/>
            <person name="Kim J.-G."/>
            <person name="Cho H."/>
            <person name="Oh Y.-L."/>
            <person name="Kong W.-S."/>
            <person name="Choi I.-G."/>
        </authorList>
    </citation>
    <scope>NUCLEOTIDE SEQUENCE [LARGE SCALE GENOMIC DNA]</scope>
    <source>
        <strain evidence="2 3">9006-11</strain>
    </source>
</reference>
<keyword evidence="3" id="KW-1185">Reference proteome</keyword>
<gene>
    <name evidence="2" type="ORF">A0H81_10944</name>
</gene>
<dbReference type="Proteomes" id="UP000092993">
    <property type="component" value="Unassembled WGS sequence"/>
</dbReference>
<name>A0A1C7LX89_GRIFR</name>
<dbReference type="EMBL" id="LUGG01000018">
    <property type="protein sequence ID" value="OBZ69325.1"/>
    <property type="molecule type" value="Genomic_DNA"/>
</dbReference>
<evidence type="ECO:0000313" key="3">
    <source>
        <dbReference type="Proteomes" id="UP000092993"/>
    </source>
</evidence>
<proteinExistence type="predicted"/>
<comment type="caution">
    <text evidence="2">The sequence shown here is derived from an EMBL/GenBank/DDBJ whole genome shotgun (WGS) entry which is preliminary data.</text>
</comment>
<protein>
    <submittedName>
        <fullName evidence="2">Uncharacterized protein</fullName>
    </submittedName>
</protein>
<evidence type="ECO:0000256" key="1">
    <source>
        <dbReference type="SAM" id="MobiDB-lite"/>
    </source>
</evidence>
<sequence>MLRRERVGLRGRTSTSVKRRLGNRKVNSAQAALHQLGIPVLAELCRALILRPRRASPHNPRSQKPPRYAVRPPPYQKSSLATRTPFAKSPGPRSRLYPFTASRFLLQSRTRLPTIHEEPLEEDERAHENSYDLYQQLDALAREDARGIRRQESEDADEMMDWDEETTLVAMLQDGSPDEDEEEELSALAHKLKAPMAAQGAALKQYLANTLIPVVTRVKEVHGVLEDKVDLAFGTGLLTFDEVCKRVENMALHDEDELKTAYIESQKNMKHLIARLERAYDRRSQLWTIMEQELDQCADRATAALECLPTEIERVIYGILRALFVHFHLVGVSCFKFTV</sequence>